<feature type="domain" description="Transposase IS66 central" evidence="1">
    <location>
        <begin position="2"/>
        <end position="243"/>
    </location>
</feature>
<organism evidence="2 3">
    <name type="scientific">Natrinema pallidum DSM 3751</name>
    <dbReference type="NCBI Taxonomy" id="1227495"/>
    <lineage>
        <taxon>Archaea</taxon>
        <taxon>Methanobacteriati</taxon>
        <taxon>Methanobacteriota</taxon>
        <taxon>Stenosarchaea group</taxon>
        <taxon>Halobacteria</taxon>
        <taxon>Halobacteriales</taxon>
        <taxon>Natrialbaceae</taxon>
        <taxon>Natrinema</taxon>
    </lineage>
</organism>
<evidence type="ECO:0000313" key="2">
    <source>
        <dbReference type="EMBL" id="ELY78272.1"/>
    </source>
</evidence>
<dbReference type="EMBL" id="AOII01000045">
    <property type="protein sequence ID" value="ELY78272.1"/>
    <property type="molecule type" value="Genomic_DNA"/>
</dbReference>
<gene>
    <name evidence="2" type="ORF">C487_08379</name>
</gene>
<dbReference type="eggNOG" id="arCOG04792">
    <property type="taxonomic scope" value="Archaea"/>
</dbReference>
<reference evidence="2 3" key="1">
    <citation type="journal article" date="2014" name="PLoS Genet.">
        <title>Phylogenetically driven sequencing of extremely halophilic archaea reveals strategies for static and dynamic osmo-response.</title>
        <authorList>
            <person name="Becker E.A."/>
            <person name="Seitzer P.M."/>
            <person name="Tritt A."/>
            <person name="Larsen D."/>
            <person name="Krusor M."/>
            <person name="Yao A.I."/>
            <person name="Wu D."/>
            <person name="Madern D."/>
            <person name="Eisen J.A."/>
            <person name="Darling A.E."/>
            <person name="Facciotti M.T."/>
        </authorList>
    </citation>
    <scope>NUCLEOTIDE SEQUENCE [LARGE SCALE GENOMIC DNA]</scope>
    <source>
        <strain evidence="2 3">DSM 3751</strain>
    </source>
</reference>
<comment type="caution">
    <text evidence="2">The sequence shown here is derived from an EMBL/GenBank/DDBJ whole genome shotgun (WGS) entry which is preliminary data.</text>
</comment>
<accession>L9YXR1</accession>
<dbReference type="InterPro" id="IPR004291">
    <property type="entry name" value="Transposase_IS66_central"/>
</dbReference>
<dbReference type="InterPro" id="IPR052344">
    <property type="entry name" value="Transposase-related"/>
</dbReference>
<evidence type="ECO:0000313" key="3">
    <source>
        <dbReference type="Proteomes" id="UP000011618"/>
    </source>
</evidence>
<dbReference type="PANTHER" id="PTHR33678">
    <property type="entry name" value="BLL1576 PROTEIN"/>
    <property type="match status" value="1"/>
</dbReference>
<name>L9YXR1_9EURY</name>
<evidence type="ECO:0000259" key="1">
    <source>
        <dbReference type="Pfam" id="PF03050"/>
    </source>
</evidence>
<proteinExistence type="predicted"/>
<protein>
    <submittedName>
        <fullName evidence="2">Transposase (ISH10)</fullName>
    </submittedName>
</protein>
<sequence length="321" mass="36509">GVNVISQAALSRYDHRLPYRKIADRFEQLHGLELSGASAWHATERAARAGRCEYEQIRRQIQQAEIVHVDETGIKREGEQAWIWTFRTGEHTLYAVRESRGSDVPAEVLGEDFAGTVICDGWTAYPAFTSNLQRCWAHLLREAEDIASDHEEAEPVHRYLKQMFVGLQSWLETDPRPRERAQMHRSCQNGLRSLVERSVTDEAVATLLGKIEGGIDHWLTFVGEPAVSQTNNAAENALRAIHTKNFVESSTTMRCSHGITLCRLSRLRGKLIRHTYQYLGQWLERDRVSRLTDGETIVPTERQCTPDRTTALRSVCQSVQS</sequence>
<dbReference type="Pfam" id="PF03050">
    <property type="entry name" value="DDE_Tnp_IS66"/>
    <property type="match status" value="1"/>
</dbReference>
<dbReference type="PANTHER" id="PTHR33678:SF1">
    <property type="entry name" value="BLL1576 PROTEIN"/>
    <property type="match status" value="1"/>
</dbReference>
<feature type="non-terminal residue" evidence="2">
    <location>
        <position position="1"/>
    </location>
</feature>
<dbReference type="NCBIfam" id="NF033517">
    <property type="entry name" value="transpos_IS66"/>
    <property type="match status" value="1"/>
</dbReference>
<dbReference type="Proteomes" id="UP000011618">
    <property type="component" value="Unassembled WGS sequence"/>
</dbReference>
<dbReference type="AlphaFoldDB" id="L9YXR1"/>